<dbReference type="OrthoDB" id="9811476at2"/>
<organism evidence="6 7">
    <name type="scientific">Cesiribacter andamanensis AMV16</name>
    <dbReference type="NCBI Taxonomy" id="1279009"/>
    <lineage>
        <taxon>Bacteria</taxon>
        <taxon>Pseudomonadati</taxon>
        <taxon>Bacteroidota</taxon>
        <taxon>Cytophagia</taxon>
        <taxon>Cytophagales</taxon>
        <taxon>Cesiribacteraceae</taxon>
        <taxon>Cesiribacter</taxon>
    </lineage>
</organism>
<dbReference type="EMBL" id="AODQ01000021">
    <property type="protein sequence ID" value="EMR03635.1"/>
    <property type="molecule type" value="Genomic_DNA"/>
</dbReference>
<protein>
    <submittedName>
        <fullName evidence="6">L-threonine dehydratase catabolic TdcB</fullName>
        <ecNumber evidence="6">4.3.1.19</ecNumber>
    </submittedName>
</protein>
<dbReference type="InterPro" id="IPR001926">
    <property type="entry name" value="TrpB-like_PALP"/>
</dbReference>
<sequence>MQKEKGSSLSPFNPETILAAHQRIKPYIHRTPVLQSRQLRELSGAEVFIKCENLQKVGAFKMRGAANAVFSLKESERQKGVATHSSGNHAQALALAARLAGVPAYIVMPKTAPKVKVAAVKDYGAEIIFCEPTLQARESTLEAVVARTGATFIHPYNNDQVIAGQATAARELFEQVEGPLDVVLTPVGGGGLLSGTVLAARCFSPATKVWAGEPAGADDAYQSLKAGHLIPHPPAGEAGSAPNTIADGLLTSLGDKTWAIISQGVEQIIPVTEEEIISAMRFLWERMKLVVEPSGAVPLAAMLKEKGVLKGKRVGIILSGGNVDLSKLPF</sequence>
<dbReference type="GO" id="GO:0070179">
    <property type="term" value="P:D-serine biosynthetic process"/>
    <property type="evidence" value="ECO:0007669"/>
    <property type="project" value="TreeGrafter"/>
</dbReference>
<dbReference type="Pfam" id="PF00291">
    <property type="entry name" value="PALP"/>
    <property type="match status" value="1"/>
</dbReference>
<dbReference type="AlphaFoldDB" id="M7NPJ0"/>
<name>M7NPJ0_9BACT</name>
<reference evidence="6 7" key="1">
    <citation type="journal article" date="2013" name="Genome Announc.">
        <title>Draft Genome Sequence of Cesiribacter andamanensis Strain AMV16T, Isolated from a Soil Sample from a Mud Volcano in the Andaman Islands, India.</title>
        <authorList>
            <person name="Shivaji S."/>
            <person name="Ara S."/>
            <person name="Begum Z."/>
            <person name="Srinivas T.N."/>
            <person name="Singh A."/>
            <person name="Kumar Pinnaka A."/>
        </authorList>
    </citation>
    <scope>NUCLEOTIDE SEQUENCE [LARGE SCALE GENOMIC DNA]</scope>
    <source>
        <strain evidence="6 7">AMV16</strain>
    </source>
</reference>
<dbReference type="GO" id="GO:0003941">
    <property type="term" value="F:L-serine ammonia-lyase activity"/>
    <property type="evidence" value="ECO:0007669"/>
    <property type="project" value="TreeGrafter"/>
</dbReference>
<comment type="similarity">
    <text evidence="2">Belongs to the serine/threonine dehydratase family.</text>
</comment>
<dbReference type="InterPro" id="IPR036052">
    <property type="entry name" value="TrpB-like_PALP_sf"/>
</dbReference>
<evidence type="ECO:0000256" key="1">
    <source>
        <dbReference type="ARBA" id="ARBA00001933"/>
    </source>
</evidence>
<dbReference type="PATRIC" id="fig|1279009.4.peg.1246"/>
<evidence type="ECO:0000313" key="6">
    <source>
        <dbReference type="EMBL" id="EMR03635.1"/>
    </source>
</evidence>
<dbReference type="PANTHER" id="PTHR43050:SF1">
    <property type="entry name" value="SERINE RACEMASE"/>
    <property type="match status" value="1"/>
</dbReference>
<evidence type="ECO:0000256" key="3">
    <source>
        <dbReference type="ARBA" id="ARBA00022898"/>
    </source>
</evidence>
<evidence type="ECO:0000259" key="5">
    <source>
        <dbReference type="Pfam" id="PF00291"/>
    </source>
</evidence>
<gene>
    <name evidence="6" type="primary">tdcB</name>
    <name evidence="6" type="ORF">ADICEAN_01232</name>
</gene>
<dbReference type="EC" id="4.3.1.19" evidence="6"/>
<accession>M7NPJ0</accession>
<dbReference type="Gene3D" id="3.40.50.1100">
    <property type="match status" value="2"/>
</dbReference>
<comment type="cofactor">
    <cofactor evidence="1">
        <name>pyridoxal 5'-phosphate</name>
        <dbReference type="ChEBI" id="CHEBI:597326"/>
    </cofactor>
</comment>
<feature type="domain" description="Tryptophan synthase beta chain-like PALP" evidence="5">
    <location>
        <begin position="25"/>
        <end position="320"/>
    </location>
</feature>
<dbReference type="SUPFAM" id="SSF53686">
    <property type="entry name" value="Tryptophan synthase beta subunit-like PLP-dependent enzymes"/>
    <property type="match status" value="1"/>
</dbReference>
<comment type="caution">
    <text evidence="6">The sequence shown here is derived from an EMBL/GenBank/DDBJ whole genome shotgun (WGS) entry which is preliminary data.</text>
</comment>
<dbReference type="RefSeq" id="WP_009194632.1">
    <property type="nucleotide sequence ID" value="NZ_AODQ01000021.1"/>
</dbReference>
<dbReference type="FunFam" id="3.40.50.1100:FF:000005">
    <property type="entry name" value="Threonine dehydratase catabolic"/>
    <property type="match status" value="1"/>
</dbReference>
<dbReference type="GO" id="GO:0030378">
    <property type="term" value="F:serine racemase activity"/>
    <property type="evidence" value="ECO:0007669"/>
    <property type="project" value="TreeGrafter"/>
</dbReference>
<dbReference type="eggNOG" id="COG1171">
    <property type="taxonomic scope" value="Bacteria"/>
</dbReference>
<dbReference type="FunFam" id="3.40.50.1100:FF:000007">
    <property type="entry name" value="L-threonine dehydratase catabolic TdcB"/>
    <property type="match status" value="1"/>
</dbReference>
<keyword evidence="4 6" id="KW-0456">Lyase</keyword>
<dbReference type="Proteomes" id="UP000011910">
    <property type="component" value="Unassembled WGS sequence"/>
</dbReference>
<keyword evidence="7" id="KW-1185">Reference proteome</keyword>
<dbReference type="GO" id="GO:0018114">
    <property type="term" value="F:threonine racemase activity"/>
    <property type="evidence" value="ECO:0007669"/>
    <property type="project" value="TreeGrafter"/>
</dbReference>
<dbReference type="GO" id="GO:0005524">
    <property type="term" value="F:ATP binding"/>
    <property type="evidence" value="ECO:0007669"/>
    <property type="project" value="TreeGrafter"/>
</dbReference>
<dbReference type="PANTHER" id="PTHR43050">
    <property type="entry name" value="SERINE / THREONINE RACEMASE FAMILY MEMBER"/>
    <property type="match status" value="1"/>
</dbReference>
<dbReference type="GO" id="GO:0030170">
    <property type="term" value="F:pyridoxal phosphate binding"/>
    <property type="evidence" value="ECO:0007669"/>
    <property type="project" value="TreeGrafter"/>
</dbReference>
<proteinExistence type="inferred from homology"/>
<evidence type="ECO:0000256" key="2">
    <source>
        <dbReference type="ARBA" id="ARBA00010869"/>
    </source>
</evidence>
<dbReference type="STRING" id="1279009.ADICEAN_01232"/>
<keyword evidence="3" id="KW-0663">Pyridoxal phosphate</keyword>
<dbReference type="GO" id="GO:0004794">
    <property type="term" value="F:threonine deaminase activity"/>
    <property type="evidence" value="ECO:0007669"/>
    <property type="project" value="UniProtKB-EC"/>
</dbReference>
<evidence type="ECO:0000313" key="7">
    <source>
        <dbReference type="Proteomes" id="UP000011910"/>
    </source>
</evidence>
<dbReference type="GO" id="GO:0000287">
    <property type="term" value="F:magnesium ion binding"/>
    <property type="evidence" value="ECO:0007669"/>
    <property type="project" value="TreeGrafter"/>
</dbReference>
<dbReference type="CDD" id="cd01562">
    <property type="entry name" value="Thr-dehyd"/>
    <property type="match status" value="1"/>
</dbReference>
<evidence type="ECO:0000256" key="4">
    <source>
        <dbReference type="ARBA" id="ARBA00023239"/>
    </source>
</evidence>